<dbReference type="AlphaFoldDB" id="A0A8X6HBB6"/>
<comment type="caution">
    <text evidence="2">The sequence shown here is derived from an EMBL/GenBank/DDBJ whole genome shotgun (WGS) entry which is preliminary data.</text>
</comment>
<sequence>LNDSDASSSSTGSTTKKRPLDEDGSPTAKRQSVESENSTVFDTSLRTLTQKDIQISDHTQVGTALVSPTHPIWRKCIEAPRTPNHAKDSVLKTGLPRKHRFQKLKIGSCETISLCNYI</sequence>
<reference evidence="2" key="1">
    <citation type="submission" date="2020-07" db="EMBL/GenBank/DDBJ databases">
        <title>Multicomponent nature underlies the extraordinary mechanical properties of spider dragline silk.</title>
        <authorList>
            <person name="Kono N."/>
            <person name="Nakamura H."/>
            <person name="Mori M."/>
            <person name="Yoshida Y."/>
            <person name="Ohtoshi R."/>
            <person name="Malay A.D."/>
            <person name="Moran D.A.P."/>
            <person name="Tomita M."/>
            <person name="Numata K."/>
            <person name="Arakawa K."/>
        </authorList>
    </citation>
    <scope>NUCLEOTIDE SEQUENCE</scope>
</reference>
<protein>
    <submittedName>
        <fullName evidence="2">Uncharacterized protein</fullName>
    </submittedName>
</protein>
<evidence type="ECO:0000313" key="2">
    <source>
        <dbReference type="EMBL" id="GFR20447.1"/>
    </source>
</evidence>
<keyword evidence="3" id="KW-1185">Reference proteome</keyword>
<evidence type="ECO:0000256" key="1">
    <source>
        <dbReference type="SAM" id="MobiDB-lite"/>
    </source>
</evidence>
<organism evidence="2 3">
    <name type="scientific">Trichonephila clavata</name>
    <name type="common">Joro spider</name>
    <name type="synonym">Nephila clavata</name>
    <dbReference type="NCBI Taxonomy" id="2740835"/>
    <lineage>
        <taxon>Eukaryota</taxon>
        <taxon>Metazoa</taxon>
        <taxon>Ecdysozoa</taxon>
        <taxon>Arthropoda</taxon>
        <taxon>Chelicerata</taxon>
        <taxon>Arachnida</taxon>
        <taxon>Araneae</taxon>
        <taxon>Araneomorphae</taxon>
        <taxon>Entelegynae</taxon>
        <taxon>Araneoidea</taxon>
        <taxon>Nephilidae</taxon>
        <taxon>Trichonephila</taxon>
    </lineage>
</organism>
<proteinExistence type="predicted"/>
<feature type="region of interest" description="Disordered" evidence="1">
    <location>
        <begin position="1"/>
        <end position="43"/>
    </location>
</feature>
<accession>A0A8X6HBB6</accession>
<name>A0A8X6HBB6_TRICU</name>
<feature type="non-terminal residue" evidence="2">
    <location>
        <position position="118"/>
    </location>
</feature>
<gene>
    <name evidence="2" type="ORF">TNCT_177611</name>
</gene>
<evidence type="ECO:0000313" key="3">
    <source>
        <dbReference type="Proteomes" id="UP000887116"/>
    </source>
</evidence>
<dbReference type="Proteomes" id="UP000887116">
    <property type="component" value="Unassembled WGS sequence"/>
</dbReference>
<feature type="compositionally biased region" description="Polar residues" evidence="1">
    <location>
        <begin position="28"/>
        <end position="43"/>
    </location>
</feature>
<dbReference type="EMBL" id="BMAO01018073">
    <property type="protein sequence ID" value="GFR20447.1"/>
    <property type="molecule type" value="Genomic_DNA"/>
</dbReference>